<keyword evidence="2" id="KW-0812">Transmembrane</keyword>
<proteinExistence type="predicted"/>
<keyword evidence="1 4" id="KW-0378">Hydrolase</keyword>
<evidence type="ECO:0000259" key="3">
    <source>
        <dbReference type="Pfam" id="PF07859"/>
    </source>
</evidence>
<dbReference type="AlphaFoldDB" id="A0A9P9IA93"/>
<dbReference type="PANTHER" id="PTHR48081">
    <property type="entry name" value="AB HYDROLASE SUPERFAMILY PROTEIN C4A8.06C"/>
    <property type="match status" value="1"/>
</dbReference>
<dbReference type="PANTHER" id="PTHR48081:SF11">
    <property type="entry name" value="ALPHA_BETA HYDROLASE FOLD-3 DOMAIN-CONTAINING PROTEIN-RELATED"/>
    <property type="match status" value="1"/>
</dbReference>
<dbReference type="GO" id="GO:0016787">
    <property type="term" value="F:hydrolase activity"/>
    <property type="evidence" value="ECO:0007669"/>
    <property type="project" value="UniProtKB-KW"/>
</dbReference>
<dbReference type="OrthoDB" id="2152029at2759"/>
<accession>A0A9P9IA93</accession>
<evidence type="ECO:0000256" key="2">
    <source>
        <dbReference type="SAM" id="Phobius"/>
    </source>
</evidence>
<feature type="non-terminal residue" evidence="4">
    <location>
        <position position="1"/>
    </location>
</feature>
<evidence type="ECO:0000313" key="4">
    <source>
        <dbReference type="EMBL" id="KAH7112309.1"/>
    </source>
</evidence>
<feature type="non-terminal residue" evidence="4">
    <location>
        <position position="113"/>
    </location>
</feature>
<comment type="caution">
    <text evidence="4">The sequence shown here is derived from an EMBL/GenBank/DDBJ whole genome shotgun (WGS) entry which is preliminary data.</text>
</comment>
<feature type="transmembrane region" description="Helical" evidence="2">
    <location>
        <begin position="6"/>
        <end position="27"/>
    </location>
</feature>
<keyword evidence="2" id="KW-1133">Transmembrane helix</keyword>
<dbReference type="Proteomes" id="UP000717696">
    <property type="component" value="Unassembled WGS sequence"/>
</dbReference>
<dbReference type="SUPFAM" id="SSF53474">
    <property type="entry name" value="alpha/beta-Hydrolases"/>
    <property type="match status" value="1"/>
</dbReference>
<dbReference type="Gene3D" id="3.40.50.1820">
    <property type="entry name" value="alpha/beta hydrolase"/>
    <property type="match status" value="1"/>
</dbReference>
<name>A0A9P9IA93_9HYPO</name>
<protein>
    <submittedName>
        <fullName evidence="4">Alpha/beta hydrolase fold-3</fullName>
    </submittedName>
</protein>
<organism evidence="4 5">
    <name type="scientific">Dactylonectria estremocensis</name>
    <dbReference type="NCBI Taxonomy" id="1079267"/>
    <lineage>
        <taxon>Eukaryota</taxon>
        <taxon>Fungi</taxon>
        <taxon>Dikarya</taxon>
        <taxon>Ascomycota</taxon>
        <taxon>Pezizomycotina</taxon>
        <taxon>Sordariomycetes</taxon>
        <taxon>Hypocreomycetidae</taxon>
        <taxon>Hypocreales</taxon>
        <taxon>Nectriaceae</taxon>
        <taxon>Dactylonectria</taxon>
    </lineage>
</organism>
<evidence type="ECO:0000313" key="5">
    <source>
        <dbReference type="Proteomes" id="UP000717696"/>
    </source>
</evidence>
<dbReference type="Pfam" id="PF07859">
    <property type="entry name" value="Abhydrolase_3"/>
    <property type="match status" value="1"/>
</dbReference>
<dbReference type="InterPro" id="IPR050300">
    <property type="entry name" value="GDXG_lipolytic_enzyme"/>
</dbReference>
<gene>
    <name evidence="4" type="ORF">B0J13DRAFT_399485</name>
</gene>
<dbReference type="InterPro" id="IPR013094">
    <property type="entry name" value="AB_hydrolase_3"/>
</dbReference>
<keyword evidence="5" id="KW-1185">Reference proteome</keyword>
<sequence length="113" mass="12278">ITLLWMHGDAYCFGSALFMLATLLRLAELSSKRDINLNILSVEYTLAPSASFPKQQDEAVAAYKYLIEHEHIDAKNIIVGGDSAGGHLAIACLVALSQQGLPRPRAALLVCPW</sequence>
<reference evidence="4" key="1">
    <citation type="journal article" date="2021" name="Nat. Commun.">
        <title>Genetic determinants of endophytism in the Arabidopsis root mycobiome.</title>
        <authorList>
            <person name="Mesny F."/>
            <person name="Miyauchi S."/>
            <person name="Thiergart T."/>
            <person name="Pickel B."/>
            <person name="Atanasova L."/>
            <person name="Karlsson M."/>
            <person name="Huettel B."/>
            <person name="Barry K.W."/>
            <person name="Haridas S."/>
            <person name="Chen C."/>
            <person name="Bauer D."/>
            <person name="Andreopoulos W."/>
            <person name="Pangilinan J."/>
            <person name="LaButti K."/>
            <person name="Riley R."/>
            <person name="Lipzen A."/>
            <person name="Clum A."/>
            <person name="Drula E."/>
            <person name="Henrissat B."/>
            <person name="Kohler A."/>
            <person name="Grigoriev I.V."/>
            <person name="Martin F.M."/>
            <person name="Hacquard S."/>
        </authorList>
    </citation>
    <scope>NUCLEOTIDE SEQUENCE</scope>
    <source>
        <strain evidence="4">MPI-CAGE-AT-0021</strain>
    </source>
</reference>
<dbReference type="EMBL" id="JAGMUU010000051">
    <property type="protein sequence ID" value="KAH7112309.1"/>
    <property type="molecule type" value="Genomic_DNA"/>
</dbReference>
<keyword evidence="2" id="KW-0472">Membrane</keyword>
<feature type="domain" description="Alpha/beta hydrolase fold-3" evidence="3">
    <location>
        <begin position="3"/>
        <end position="113"/>
    </location>
</feature>
<dbReference type="InterPro" id="IPR029058">
    <property type="entry name" value="AB_hydrolase_fold"/>
</dbReference>
<evidence type="ECO:0000256" key="1">
    <source>
        <dbReference type="ARBA" id="ARBA00022801"/>
    </source>
</evidence>